<proteinExistence type="predicted"/>
<gene>
    <name evidence="1" type="ORF">RSE6_09993</name>
</gene>
<dbReference type="Proteomes" id="UP000177625">
    <property type="component" value="Unassembled WGS sequence"/>
</dbReference>
<dbReference type="EMBL" id="FJVC01000368">
    <property type="protein sequence ID" value="CZT49189.1"/>
    <property type="molecule type" value="Genomic_DNA"/>
</dbReference>
<evidence type="ECO:0000313" key="1">
    <source>
        <dbReference type="EMBL" id="CZT49189.1"/>
    </source>
</evidence>
<dbReference type="AlphaFoldDB" id="A0A1E1MJD3"/>
<organism evidence="1 2">
    <name type="scientific">Rhynchosporium secalis</name>
    <name type="common">Barley scald fungus</name>
    <dbReference type="NCBI Taxonomy" id="38038"/>
    <lineage>
        <taxon>Eukaryota</taxon>
        <taxon>Fungi</taxon>
        <taxon>Dikarya</taxon>
        <taxon>Ascomycota</taxon>
        <taxon>Pezizomycotina</taxon>
        <taxon>Leotiomycetes</taxon>
        <taxon>Helotiales</taxon>
        <taxon>Ploettnerulaceae</taxon>
        <taxon>Rhynchosporium</taxon>
    </lineage>
</organism>
<keyword evidence="2" id="KW-1185">Reference proteome</keyword>
<accession>A0A1E1MJD3</accession>
<name>A0A1E1MJD3_RHYSE</name>
<reference evidence="2" key="1">
    <citation type="submission" date="2016-03" db="EMBL/GenBank/DDBJ databases">
        <authorList>
            <person name="Guldener U."/>
        </authorList>
    </citation>
    <scope>NUCLEOTIDE SEQUENCE [LARGE SCALE GENOMIC DNA]</scope>
</reference>
<protein>
    <submittedName>
        <fullName evidence="1">Uncharacterized protein</fullName>
    </submittedName>
</protein>
<sequence>MGTNWRKHGVADHERFHLCEDKLVTFSENISTESNKKFLAKNGFFFRWYMLG</sequence>
<evidence type="ECO:0000313" key="2">
    <source>
        <dbReference type="Proteomes" id="UP000177625"/>
    </source>
</evidence>